<reference evidence="2" key="2">
    <citation type="submission" date="2021-09" db="EMBL/GenBank/DDBJ databases">
        <authorList>
            <person name="Gilroy R."/>
        </authorList>
    </citation>
    <scope>NUCLEOTIDE SEQUENCE</scope>
    <source>
        <strain evidence="2">CHK171-7178</strain>
    </source>
</reference>
<feature type="transmembrane region" description="Helical" evidence="1">
    <location>
        <begin position="146"/>
        <end position="166"/>
    </location>
</feature>
<gene>
    <name evidence="2" type="ORF">K8V56_13535</name>
</gene>
<dbReference type="AlphaFoldDB" id="A0A921G184"/>
<dbReference type="Proteomes" id="UP000698173">
    <property type="component" value="Unassembled WGS sequence"/>
</dbReference>
<sequence length="283" mass="31496">MKMNFNNPVLFKELKLRFRSPKSFIGILFYMIAMCIFVFGFIFTTMSVSGTSYFRPSESFILFALLSFIQLGLVLFITPGLTAGAVSSEREKQTLPILLTTSQSSFQIISGKLSSSIAFLLLLIVAGLPVYSLVFLFGGISPVDFVKVFFFLFVTLLAIGSVGVMFSTLIRRTIVSMIATYGMMLFLSVVTAFIFLIVMQLKMFNPVGTAIPTPSIFGHILASINPAILFASLLSEEVGDSILKMTQVKFPIWISYIIFYLSLTVISIFISVKKLRVNMKRSK</sequence>
<organism evidence="2 3">
    <name type="scientific">Sporosarcina psychrophila</name>
    <name type="common">Bacillus psychrophilus</name>
    <dbReference type="NCBI Taxonomy" id="1476"/>
    <lineage>
        <taxon>Bacteria</taxon>
        <taxon>Bacillati</taxon>
        <taxon>Bacillota</taxon>
        <taxon>Bacilli</taxon>
        <taxon>Bacillales</taxon>
        <taxon>Caryophanaceae</taxon>
        <taxon>Sporosarcina</taxon>
    </lineage>
</organism>
<name>A0A921G184_SPOPS</name>
<feature type="transmembrane region" description="Helical" evidence="1">
    <location>
        <begin position="250"/>
        <end position="272"/>
    </location>
</feature>
<evidence type="ECO:0000313" key="3">
    <source>
        <dbReference type="Proteomes" id="UP000698173"/>
    </source>
</evidence>
<evidence type="ECO:0000313" key="2">
    <source>
        <dbReference type="EMBL" id="HJF32779.1"/>
    </source>
</evidence>
<dbReference type="EMBL" id="DYWT01000214">
    <property type="protein sequence ID" value="HJF32779.1"/>
    <property type="molecule type" value="Genomic_DNA"/>
</dbReference>
<feature type="transmembrane region" description="Helical" evidence="1">
    <location>
        <begin position="60"/>
        <end position="86"/>
    </location>
</feature>
<reference evidence="2" key="1">
    <citation type="journal article" date="2021" name="PeerJ">
        <title>Extensive microbial diversity within the chicken gut microbiome revealed by metagenomics and culture.</title>
        <authorList>
            <person name="Gilroy R."/>
            <person name="Ravi A."/>
            <person name="Getino M."/>
            <person name="Pursley I."/>
            <person name="Horton D.L."/>
            <person name="Alikhan N.F."/>
            <person name="Baker D."/>
            <person name="Gharbi K."/>
            <person name="Hall N."/>
            <person name="Watson M."/>
            <person name="Adriaenssens E.M."/>
            <person name="Foster-Nyarko E."/>
            <person name="Jarju S."/>
            <person name="Secka A."/>
            <person name="Antonio M."/>
            <person name="Oren A."/>
            <person name="Chaudhuri R.R."/>
            <person name="La Ragione R."/>
            <person name="Hildebrand F."/>
            <person name="Pallen M.J."/>
        </authorList>
    </citation>
    <scope>NUCLEOTIDE SEQUENCE</scope>
    <source>
        <strain evidence="2">CHK171-7178</strain>
    </source>
</reference>
<proteinExistence type="predicted"/>
<evidence type="ECO:0000256" key="1">
    <source>
        <dbReference type="SAM" id="Phobius"/>
    </source>
</evidence>
<keyword evidence="1" id="KW-0472">Membrane</keyword>
<protein>
    <submittedName>
        <fullName evidence="2">ABC transporter permease</fullName>
    </submittedName>
</protein>
<accession>A0A921G184</accession>
<feature type="transmembrane region" description="Helical" evidence="1">
    <location>
        <begin position="24"/>
        <end position="48"/>
    </location>
</feature>
<feature type="transmembrane region" description="Helical" evidence="1">
    <location>
        <begin position="117"/>
        <end position="140"/>
    </location>
</feature>
<keyword evidence="1" id="KW-1133">Transmembrane helix</keyword>
<feature type="transmembrane region" description="Helical" evidence="1">
    <location>
        <begin position="178"/>
        <end position="199"/>
    </location>
</feature>
<keyword evidence="1" id="KW-0812">Transmembrane</keyword>
<dbReference type="PANTHER" id="PTHR43471">
    <property type="entry name" value="ABC TRANSPORTER PERMEASE"/>
    <property type="match status" value="1"/>
</dbReference>
<comment type="caution">
    <text evidence="2">The sequence shown here is derived from an EMBL/GenBank/DDBJ whole genome shotgun (WGS) entry which is preliminary data.</text>
</comment>